<gene>
    <name evidence="1" type="ORF">BS78_K148400</name>
</gene>
<reference evidence="1 2" key="1">
    <citation type="submission" date="2022-10" db="EMBL/GenBank/DDBJ databases">
        <title>WGS assembly of Paspalum vaginatum 540-79.</title>
        <authorList>
            <person name="Sun G."/>
            <person name="Wase N."/>
            <person name="Shu S."/>
            <person name="Jenkins J."/>
            <person name="Zhou B."/>
            <person name="Torres-Rodriguez J."/>
            <person name="Chen C."/>
            <person name="Sandor L."/>
            <person name="Plott C."/>
            <person name="Yoshinga Y."/>
            <person name="Daum C."/>
            <person name="Qi P."/>
            <person name="Barry K."/>
            <person name="Lipzen A."/>
            <person name="Berry L."/>
            <person name="Pedersen C."/>
            <person name="Gottilla T."/>
            <person name="Foltz A."/>
            <person name="Yu H."/>
            <person name="O'Malley R."/>
            <person name="Zhang C."/>
            <person name="Devos K."/>
            <person name="Sigmon B."/>
            <person name="Yu B."/>
            <person name="Obata T."/>
            <person name="Schmutz J."/>
            <person name="Schnable J."/>
        </authorList>
    </citation>
    <scope>NUCLEOTIDE SEQUENCE [LARGE SCALE GENOMIC DNA]</scope>
    <source>
        <strain evidence="2">cv. 540-79</strain>
    </source>
</reference>
<organism evidence="1 2">
    <name type="scientific">Paspalum vaginatum</name>
    <name type="common">seashore paspalum</name>
    <dbReference type="NCBI Taxonomy" id="158149"/>
    <lineage>
        <taxon>Eukaryota</taxon>
        <taxon>Viridiplantae</taxon>
        <taxon>Streptophyta</taxon>
        <taxon>Embryophyta</taxon>
        <taxon>Tracheophyta</taxon>
        <taxon>Spermatophyta</taxon>
        <taxon>Magnoliopsida</taxon>
        <taxon>Liliopsida</taxon>
        <taxon>Poales</taxon>
        <taxon>Poaceae</taxon>
        <taxon>PACMAD clade</taxon>
        <taxon>Panicoideae</taxon>
        <taxon>Andropogonodae</taxon>
        <taxon>Paspaleae</taxon>
        <taxon>Paspalinae</taxon>
        <taxon>Paspalum</taxon>
    </lineage>
</organism>
<evidence type="ECO:0000313" key="2">
    <source>
        <dbReference type="Proteomes" id="UP001164776"/>
    </source>
</evidence>
<keyword evidence="2" id="KW-1185">Reference proteome</keyword>
<comment type="caution">
    <text evidence="1">The sequence shown here is derived from an EMBL/GenBank/DDBJ whole genome shotgun (WGS) entry which is preliminary data.</text>
</comment>
<name>A0A9W7XC12_9POAL</name>
<dbReference type="Proteomes" id="UP001164776">
    <property type="component" value="Unassembled WGS sequence"/>
</dbReference>
<accession>A0A9W7XC12</accession>
<dbReference type="EMBL" id="MU629628">
    <property type="protein sequence ID" value="KAJ1255857.1"/>
    <property type="molecule type" value="Genomic_DNA"/>
</dbReference>
<proteinExistence type="predicted"/>
<dbReference type="AlphaFoldDB" id="A0A9W7XC12"/>
<sequence>MAARDSGPVADGDIDCPAAGKDAERIRDLGFESQQRGEVVTALYAGSSERSTSQWSPVIEPFRFARQTWLRTQTAQEELVAVCNRWRSFSSRQIFWTANRLTPRPPAHLACCTSFQATKHWAPLACAEPAQRKPLLR</sequence>
<protein>
    <submittedName>
        <fullName evidence="1">Uncharacterized protein</fullName>
    </submittedName>
</protein>
<evidence type="ECO:0000313" key="1">
    <source>
        <dbReference type="EMBL" id="KAJ1255857.1"/>
    </source>
</evidence>